<accession>A0A151GXF6</accession>
<name>A0A151GXF6_DRECN</name>
<dbReference type="RefSeq" id="XP_040661141.1">
    <property type="nucleotide sequence ID" value="XM_040800258.1"/>
</dbReference>
<protein>
    <submittedName>
        <fullName evidence="1">Uncharacterized protein</fullName>
    </submittedName>
</protein>
<sequence>MKFYIPFLAALAVAAPLEKQLKARTPGTLNLGNTLTQALGAVDLKKVLSDVGLKDVSQLDGLEKGTGAVDKLLKSLTKSLSSLTKQVKEAIKKAVGKGGVLSGLVAQLDPTDLGVGEKQQLSLLFGDGGLLSRLLKNPKITTYDDADKLLLSGLLGDNGLFGRILKGLKLTSLSAEDQKKVTDLLGPDGAVSRLVASLLQQLAATQVKVGSTTQ</sequence>
<evidence type="ECO:0000313" key="2">
    <source>
        <dbReference type="Proteomes" id="UP000076580"/>
    </source>
</evidence>
<gene>
    <name evidence="1" type="ORF">DCS_02933</name>
</gene>
<organism evidence="1 2">
    <name type="scientific">Drechmeria coniospora</name>
    <name type="common">Nematophagous fungus</name>
    <name type="synonym">Meria coniospora</name>
    <dbReference type="NCBI Taxonomy" id="98403"/>
    <lineage>
        <taxon>Eukaryota</taxon>
        <taxon>Fungi</taxon>
        <taxon>Dikarya</taxon>
        <taxon>Ascomycota</taxon>
        <taxon>Pezizomycotina</taxon>
        <taxon>Sordariomycetes</taxon>
        <taxon>Hypocreomycetidae</taxon>
        <taxon>Hypocreales</taxon>
        <taxon>Ophiocordycipitaceae</taxon>
        <taxon>Drechmeria</taxon>
    </lineage>
</organism>
<reference evidence="1 2" key="1">
    <citation type="journal article" date="2016" name="Sci. Rep.">
        <title>Insights into Adaptations to a Near-Obligate Nematode Endoparasitic Lifestyle from the Finished Genome of Drechmeria coniospora.</title>
        <authorList>
            <person name="Zhang L."/>
            <person name="Zhou Z."/>
            <person name="Guo Q."/>
            <person name="Fokkens L."/>
            <person name="Miskei M."/>
            <person name="Pocsi I."/>
            <person name="Zhang W."/>
            <person name="Chen M."/>
            <person name="Wang L."/>
            <person name="Sun Y."/>
            <person name="Donzelli B.G."/>
            <person name="Gibson D.M."/>
            <person name="Nelson D.R."/>
            <person name="Luo J.G."/>
            <person name="Rep M."/>
            <person name="Liu H."/>
            <person name="Yang S."/>
            <person name="Wang J."/>
            <person name="Krasnoff S.B."/>
            <person name="Xu Y."/>
            <person name="Molnar I."/>
            <person name="Lin M."/>
        </authorList>
    </citation>
    <scope>NUCLEOTIDE SEQUENCE [LARGE SCALE GENOMIC DNA]</scope>
    <source>
        <strain evidence="1 2">ARSEF 6962</strain>
    </source>
</reference>
<dbReference type="Proteomes" id="UP000076580">
    <property type="component" value="Chromosome 01"/>
</dbReference>
<dbReference type="AlphaFoldDB" id="A0A151GXF6"/>
<proteinExistence type="predicted"/>
<dbReference type="EMBL" id="LAYC01000001">
    <property type="protein sequence ID" value="KYK61789.1"/>
    <property type="molecule type" value="Genomic_DNA"/>
</dbReference>
<keyword evidence="2" id="KW-1185">Reference proteome</keyword>
<comment type="caution">
    <text evidence="1">The sequence shown here is derived from an EMBL/GenBank/DDBJ whole genome shotgun (WGS) entry which is preliminary data.</text>
</comment>
<evidence type="ECO:0000313" key="1">
    <source>
        <dbReference type="EMBL" id="KYK61789.1"/>
    </source>
</evidence>
<dbReference type="InParanoid" id="A0A151GXF6"/>
<dbReference type="GeneID" id="63715576"/>